<dbReference type="CDD" id="cd07398">
    <property type="entry name" value="MPP_YbbF-LpxH"/>
    <property type="match status" value="1"/>
</dbReference>
<evidence type="ECO:0000256" key="4">
    <source>
        <dbReference type="ARBA" id="ARBA00023136"/>
    </source>
</evidence>
<dbReference type="GO" id="GO:0016020">
    <property type="term" value="C:membrane"/>
    <property type="evidence" value="ECO:0007669"/>
    <property type="project" value="GOC"/>
</dbReference>
<dbReference type="GO" id="GO:0008758">
    <property type="term" value="F:UDP-2,3-diacylglucosamine hydrolase activity"/>
    <property type="evidence" value="ECO:0007669"/>
    <property type="project" value="TreeGrafter"/>
</dbReference>
<dbReference type="EMBL" id="CACVAZ010000115">
    <property type="protein sequence ID" value="CAA6817753.1"/>
    <property type="molecule type" value="Genomic_DNA"/>
</dbReference>
<keyword evidence="2" id="KW-0997">Cell inner membrane</keyword>
<gene>
    <name evidence="7" type="ORF">HELGO_WM18378</name>
</gene>
<dbReference type="InterPro" id="IPR029052">
    <property type="entry name" value="Metallo-depent_PP-like"/>
</dbReference>
<evidence type="ECO:0000256" key="2">
    <source>
        <dbReference type="ARBA" id="ARBA00022519"/>
    </source>
</evidence>
<sequence>MKYKSIFISDVHLGTKQAQAENLLEFIKTNEAENFYLVGDIIDGWAMKQKVRWKQSHSDVIQKVLRAARKGTSVYYITGNHDEFLRSFLPLFLGDNLTILNDLEYVGINEKKYFVTHGDIFDTMSFTKKWLTIFGDLGYDFLLNLNPIINFVRRRFGIKRYWSLSAQLKDNLRNSFDFIKDYENISTQYAKHTGYDGVICGHIHKADIKSVEGVDYMNTGDWVESCSALVETFEGKWEIIIQE</sequence>
<dbReference type="InterPro" id="IPR043461">
    <property type="entry name" value="LpxH-like"/>
</dbReference>
<dbReference type="PANTHER" id="PTHR34990">
    <property type="entry name" value="UDP-2,3-DIACYLGLUCOSAMINE HYDROLASE-RELATED"/>
    <property type="match status" value="1"/>
</dbReference>
<evidence type="ECO:0000256" key="3">
    <source>
        <dbReference type="ARBA" id="ARBA00022723"/>
    </source>
</evidence>
<evidence type="ECO:0000256" key="5">
    <source>
        <dbReference type="ARBA" id="ARBA00023211"/>
    </source>
</evidence>
<keyword evidence="4" id="KW-0472">Membrane</keyword>
<accession>A0A6S6TPG2</accession>
<dbReference type="InterPro" id="IPR004843">
    <property type="entry name" value="Calcineurin-like_PHP"/>
</dbReference>
<organism evidence="7">
    <name type="scientific">uncultured Sulfurovum sp</name>
    <dbReference type="NCBI Taxonomy" id="269237"/>
    <lineage>
        <taxon>Bacteria</taxon>
        <taxon>Pseudomonadati</taxon>
        <taxon>Campylobacterota</taxon>
        <taxon>Epsilonproteobacteria</taxon>
        <taxon>Campylobacterales</taxon>
        <taxon>Sulfurovaceae</taxon>
        <taxon>Sulfurovum</taxon>
        <taxon>environmental samples</taxon>
    </lineage>
</organism>
<dbReference type="GO" id="GO:0046872">
    <property type="term" value="F:metal ion binding"/>
    <property type="evidence" value="ECO:0007669"/>
    <property type="project" value="UniProtKB-KW"/>
</dbReference>
<reference evidence="7" key="1">
    <citation type="submission" date="2020-01" db="EMBL/GenBank/DDBJ databases">
        <authorList>
            <person name="Meier V. D."/>
            <person name="Meier V D."/>
        </authorList>
    </citation>
    <scope>NUCLEOTIDE SEQUENCE</scope>
    <source>
        <strain evidence="7">HLG_WM_MAG_02</strain>
    </source>
</reference>
<proteinExistence type="predicted"/>
<dbReference type="Pfam" id="PF00149">
    <property type="entry name" value="Metallophos"/>
    <property type="match status" value="1"/>
</dbReference>
<dbReference type="SUPFAM" id="SSF56300">
    <property type="entry name" value="Metallo-dependent phosphatases"/>
    <property type="match status" value="1"/>
</dbReference>
<dbReference type="EC" id="3.6.1.54" evidence="7"/>
<evidence type="ECO:0000256" key="1">
    <source>
        <dbReference type="ARBA" id="ARBA00022475"/>
    </source>
</evidence>
<feature type="domain" description="Calcineurin-like phosphoesterase" evidence="6">
    <location>
        <begin position="6"/>
        <end position="205"/>
    </location>
</feature>
<protein>
    <submittedName>
        <fullName evidence="7">Ser/Thr protein phosphatase family protein, UDP-2,3-diacylglucosamine hydrolase</fullName>
        <ecNumber evidence="7">3.6.1.54</ecNumber>
    </submittedName>
</protein>
<dbReference type="PANTHER" id="PTHR34990:SF2">
    <property type="entry name" value="BLL8164 PROTEIN"/>
    <property type="match status" value="1"/>
</dbReference>
<dbReference type="GO" id="GO:0009245">
    <property type="term" value="P:lipid A biosynthetic process"/>
    <property type="evidence" value="ECO:0007669"/>
    <property type="project" value="TreeGrafter"/>
</dbReference>
<dbReference type="Gene3D" id="3.60.21.10">
    <property type="match status" value="1"/>
</dbReference>
<dbReference type="AlphaFoldDB" id="A0A6S6TPG2"/>
<keyword evidence="5" id="KW-0464">Manganese</keyword>
<evidence type="ECO:0000259" key="6">
    <source>
        <dbReference type="Pfam" id="PF00149"/>
    </source>
</evidence>
<keyword evidence="1" id="KW-1003">Cell membrane</keyword>
<keyword evidence="3" id="KW-0479">Metal-binding</keyword>
<name>A0A6S6TPG2_9BACT</name>
<evidence type="ECO:0000313" key="7">
    <source>
        <dbReference type="EMBL" id="CAA6817753.1"/>
    </source>
</evidence>
<keyword evidence="7" id="KW-0378">Hydrolase</keyword>